<evidence type="ECO:0000259" key="10">
    <source>
        <dbReference type="PROSITE" id="PS50928"/>
    </source>
</evidence>
<dbReference type="PROSITE" id="PS50928">
    <property type="entry name" value="ABC_TM1"/>
    <property type="match status" value="1"/>
</dbReference>
<comment type="subcellular location">
    <subcellularLocation>
        <location evidence="1 9">Cell membrane</location>
        <topology evidence="1 9">Multi-pass membrane protein</topology>
    </subcellularLocation>
</comment>
<dbReference type="SUPFAM" id="SSF161098">
    <property type="entry name" value="MetI-like"/>
    <property type="match status" value="1"/>
</dbReference>
<gene>
    <name evidence="11" type="primary">pstA</name>
    <name evidence="11" type="ORF">KA717_12425</name>
</gene>
<feature type="transmembrane region" description="Helical" evidence="9">
    <location>
        <begin position="174"/>
        <end position="195"/>
    </location>
</feature>
<dbReference type="PANTHER" id="PTHR42922:SF1">
    <property type="entry name" value="PHOSPHATE TRANSPORT SYSTEM PERMEASE PROTEIN PSTA"/>
    <property type="match status" value="1"/>
</dbReference>
<sequence length="270" mass="28361">MTVLAFGLTIIALLPLFAIAWSIVSQGIEHLNWEVFVSLPAPIGAENEPNGFANAIVGTLTMVGIGAMISIPIGIMTGIFLSEFAAGSAIANGIRFVIVILSSVPSVIIGVFAYGVLVITTKQFSAIAGGFALGVIMLPIIALTTEEALKLIPVSYRLGSSALGGGVFQTTFKIVIPAAIPGITTGVLLAVARAAGETAPLMFTALFSQFWQEGLMSPTPSLPVLIYNYASSPFPEQNAIAWTASLVLLFLVLVISLLSRLLTKNRLQER</sequence>
<proteinExistence type="inferred from homology"/>
<keyword evidence="4 9" id="KW-1003">Cell membrane</keyword>
<feature type="transmembrane region" description="Helical" evidence="9">
    <location>
        <begin position="239"/>
        <end position="262"/>
    </location>
</feature>
<dbReference type="GO" id="GO:0035435">
    <property type="term" value="P:phosphate ion transmembrane transport"/>
    <property type="evidence" value="ECO:0007669"/>
    <property type="project" value="InterPro"/>
</dbReference>
<evidence type="ECO:0000256" key="3">
    <source>
        <dbReference type="ARBA" id="ARBA00022448"/>
    </source>
</evidence>
<dbReference type="Gene3D" id="1.10.3720.10">
    <property type="entry name" value="MetI-like"/>
    <property type="match status" value="1"/>
</dbReference>
<feature type="transmembrane region" description="Helical" evidence="9">
    <location>
        <begin position="55"/>
        <end position="81"/>
    </location>
</feature>
<dbReference type="Proteomes" id="UP001065613">
    <property type="component" value="Chromosome"/>
</dbReference>
<dbReference type="Pfam" id="PF00528">
    <property type="entry name" value="BPD_transp_1"/>
    <property type="match status" value="1"/>
</dbReference>
<comment type="caution">
    <text evidence="9">Lacks conserved residue(s) required for the propagation of feature annotation.</text>
</comment>
<name>A0A977L3F3_9CYAN</name>
<evidence type="ECO:0000256" key="1">
    <source>
        <dbReference type="ARBA" id="ARBA00004651"/>
    </source>
</evidence>
<comment type="similarity">
    <text evidence="2 9">Belongs to the binding-protein-dependent transport system permease family. CysTW subfamily.</text>
</comment>
<evidence type="ECO:0000256" key="7">
    <source>
        <dbReference type="ARBA" id="ARBA00022989"/>
    </source>
</evidence>
<keyword evidence="6 9" id="KW-0812">Transmembrane</keyword>
<dbReference type="NCBIfam" id="TIGR00974">
    <property type="entry name" value="3a0107s02c"/>
    <property type="match status" value="1"/>
</dbReference>
<protein>
    <recommendedName>
        <fullName evidence="9">Phosphate transport system permease protein PstA</fullName>
    </recommendedName>
</protein>
<evidence type="ECO:0000256" key="8">
    <source>
        <dbReference type="ARBA" id="ARBA00023136"/>
    </source>
</evidence>
<evidence type="ECO:0000256" key="4">
    <source>
        <dbReference type="ARBA" id="ARBA00022475"/>
    </source>
</evidence>
<keyword evidence="8 9" id="KW-0472">Membrane</keyword>
<keyword evidence="7 9" id="KW-1133">Transmembrane helix</keyword>
<keyword evidence="3" id="KW-0813">Transport</keyword>
<reference evidence="11" key="1">
    <citation type="submission" date="2021-04" db="EMBL/GenBank/DDBJ databases">
        <title>Genome sequence of Woronichinia naegeliana from Washington state freshwater lake bloom.</title>
        <authorList>
            <person name="Dreher T.W."/>
        </authorList>
    </citation>
    <scope>NUCLEOTIDE SEQUENCE</scope>
    <source>
        <strain evidence="11">WA131</strain>
    </source>
</reference>
<dbReference type="InterPro" id="IPR000515">
    <property type="entry name" value="MetI-like"/>
</dbReference>
<dbReference type="InterPro" id="IPR035906">
    <property type="entry name" value="MetI-like_sf"/>
</dbReference>
<accession>A0A977L3F3</accession>
<dbReference type="GO" id="GO:0005315">
    <property type="term" value="F:phosphate transmembrane transporter activity"/>
    <property type="evidence" value="ECO:0007669"/>
    <property type="project" value="InterPro"/>
</dbReference>
<dbReference type="InterPro" id="IPR005672">
    <property type="entry name" value="Phosphate_PstA"/>
</dbReference>
<evidence type="ECO:0000256" key="9">
    <source>
        <dbReference type="RuleBase" id="RU363043"/>
    </source>
</evidence>
<dbReference type="InterPro" id="IPR051408">
    <property type="entry name" value="Phosphate_transprt_permease"/>
</dbReference>
<dbReference type="EMBL" id="CP073041">
    <property type="protein sequence ID" value="UXE63360.1"/>
    <property type="molecule type" value="Genomic_DNA"/>
</dbReference>
<feature type="transmembrane region" description="Helical" evidence="9">
    <location>
        <begin position="93"/>
        <end position="117"/>
    </location>
</feature>
<dbReference type="AlphaFoldDB" id="A0A977L3F3"/>
<feature type="domain" description="ABC transmembrane type-1" evidence="10">
    <location>
        <begin position="56"/>
        <end position="259"/>
    </location>
</feature>
<keyword evidence="5" id="KW-0592">Phosphate transport</keyword>
<dbReference type="PANTHER" id="PTHR42922">
    <property type="entry name" value="PHOSPHATE TRANSPORT SYSTEM PERMEASE PROTEIN PSTA"/>
    <property type="match status" value="1"/>
</dbReference>
<feature type="transmembrane region" description="Helical" evidence="9">
    <location>
        <begin position="123"/>
        <end position="143"/>
    </location>
</feature>
<organism evidence="11">
    <name type="scientific">Woronichinia naegeliana WA131</name>
    <dbReference type="NCBI Taxonomy" id="2824559"/>
    <lineage>
        <taxon>Bacteria</taxon>
        <taxon>Bacillati</taxon>
        <taxon>Cyanobacteriota</taxon>
        <taxon>Cyanophyceae</taxon>
        <taxon>Synechococcales</taxon>
        <taxon>Coelosphaeriaceae</taxon>
        <taxon>Woronichinia</taxon>
    </lineage>
</organism>
<dbReference type="GO" id="GO:0005886">
    <property type="term" value="C:plasma membrane"/>
    <property type="evidence" value="ECO:0007669"/>
    <property type="project" value="UniProtKB-SubCell"/>
</dbReference>
<evidence type="ECO:0000256" key="5">
    <source>
        <dbReference type="ARBA" id="ARBA00022592"/>
    </source>
</evidence>
<evidence type="ECO:0000256" key="2">
    <source>
        <dbReference type="ARBA" id="ARBA00007069"/>
    </source>
</evidence>
<evidence type="ECO:0000313" key="11">
    <source>
        <dbReference type="EMBL" id="UXE63360.1"/>
    </source>
</evidence>
<evidence type="ECO:0000256" key="6">
    <source>
        <dbReference type="ARBA" id="ARBA00022692"/>
    </source>
</evidence>
<dbReference type="KEGG" id="wna:KA717_12425"/>
<dbReference type="CDD" id="cd06261">
    <property type="entry name" value="TM_PBP2"/>
    <property type="match status" value="1"/>
</dbReference>